<dbReference type="GO" id="GO:0016740">
    <property type="term" value="F:transferase activity"/>
    <property type="evidence" value="ECO:0007669"/>
    <property type="project" value="UniProtKB-KW"/>
</dbReference>
<protein>
    <submittedName>
        <fullName evidence="2">dTDP-Rha:A-D-GlcNAc-diphosphoryl polyprenol, A-3-L-rhamnosyl transferase WbbL</fullName>
    </submittedName>
</protein>
<dbReference type="InterPro" id="IPR029044">
    <property type="entry name" value="Nucleotide-diphossugar_trans"/>
</dbReference>
<reference evidence="2" key="1">
    <citation type="submission" date="2018-06" db="EMBL/GenBank/DDBJ databases">
        <authorList>
            <person name="Zhirakovskaya E."/>
        </authorList>
    </citation>
    <scope>NUCLEOTIDE SEQUENCE</scope>
</reference>
<feature type="domain" description="Glycosyltransferase 2-like" evidence="1">
    <location>
        <begin position="6"/>
        <end position="131"/>
    </location>
</feature>
<gene>
    <name evidence="2" type="ORF">MNBD_CHLOROFLEXI01-3367</name>
</gene>
<dbReference type="EMBL" id="UOEU01000737">
    <property type="protein sequence ID" value="VAW39304.1"/>
    <property type="molecule type" value="Genomic_DNA"/>
</dbReference>
<dbReference type="Gene3D" id="3.90.550.10">
    <property type="entry name" value="Spore Coat Polysaccharide Biosynthesis Protein SpsA, Chain A"/>
    <property type="match status" value="1"/>
</dbReference>
<organism evidence="2">
    <name type="scientific">hydrothermal vent metagenome</name>
    <dbReference type="NCBI Taxonomy" id="652676"/>
    <lineage>
        <taxon>unclassified sequences</taxon>
        <taxon>metagenomes</taxon>
        <taxon>ecological metagenomes</taxon>
    </lineage>
</organism>
<evidence type="ECO:0000313" key="2">
    <source>
        <dbReference type="EMBL" id="VAW39304.1"/>
    </source>
</evidence>
<dbReference type="PANTHER" id="PTHR43179:SF7">
    <property type="entry name" value="RHAMNOSYLTRANSFERASE WBBL"/>
    <property type="match status" value="1"/>
</dbReference>
<dbReference type="CDD" id="cd04186">
    <property type="entry name" value="GT_2_like_c"/>
    <property type="match status" value="1"/>
</dbReference>
<dbReference type="AlphaFoldDB" id="A0A3B0W6L3"/>
<sequence>MIDVAVIIVSWNVRDYLVQCLRSVFADLQRSPLRGEVWVVDNASTDGTAELVQSLFPNVHLIANKNNLGFGVANNQGMAAAKEVAPRYYFLLNPDTKLQSGALFELINALEEHPDGGMAGARLVYGNGRFQHSAFYFPGLRQLAFDLFPLPARLYESRWNGRYPQAWQAKGNPPFAIDHPLGASMMVRADVAESTHGFDESFHMYCEEIDWSWRIQAAGWRIYAVPAAEIVHYGGESTRQVPAQSVINLWQSRAQLYSEMYGRFRLTIASKMVQLAMRRRAKKTTDPQMKQAYETIIQIWQDV</sequence>
<proteinExistence type="predicted"/>
<accession>A0A3B0W6L3</accession>
<dbReference type="InterPro" id="IPR001173">
    <property type="entry name" value="Glyco_trans_2-like"/>
</dbReference>
<name>A0A3B0W6L3_9ZZZZ</name>
<dbReference type="Pfam" id="PF00535">
    <property type="entry name" value="Glycos_transf_2"/>
    <property type="match status" value="1"/>
</dbReference>
<keyword evidence="2" id="KW-0808">Transferase</keyword>
<evidence type="ECO:0000259" key="1">
    <source>
        <dbReference type="Pfam" id="PF00535"/>
    </source>
</evidence>
<dbReference type="PANTHER" id="PTHR43179">
    <property type="entry name" value="RHAMNOSYLTRANSFERASE WBBL"/>
    <property type="match status" value="1"/>
</dbReference>
<dbReference type="SUPFAM" id="SSF53448">
    <property type="entry name" value="Nucleotide-diphospho-sugar transferases"/>
    <property type="match status" value="1"/>
</dbReference>